<organism evidence="2 3">
    <name type="scientific">Ensete ventricosum</name>
    <name type="common">Abyssinian banana</name>
    <name type="synonym">Musa ensete</name>
    <dbReference type="NCBI Taxonomy" id="4639"/>
    <lineage>
        <taxon>Eukaryota</taxon>
        <taxon>Viridiplantae</taxon>
        <taxon>Streptophyta</taxon>
        <taxon>Embryophyta</taxon>
        <taxon>Tracheophyta</taxon>
        <taxon>Spermatophyta</taxon>
        <taxon>Magnoliopsida</taxon>
        <taxon>Liliopsida</taxon>
        <taxon>Zingiberales</taxon>
        <taxon>Musaceae</taxon>
        <taxon>Ensete</taxon>
    </lineage>
</organism>
<dbReference type="Proteomes" id="UP000287651">
    <property type="component" value="Unassembled WGS sequence"/>
</dbReference>
<proteinExistence type="predicted"/>
<accession>A0A426Z0G1</accession>
<evidence type="ECO:0000313" key="2">
    <source>
        <dbReference type="EMBL" id="RRT57371.1"/>
    </source>
</evidence>
<keyword evidence="1" id="KW-0812">Transmembrane</keyword>
<evidence type="ECO:0000256" key="1">
    <source>
        <dbReference type="SAM" id="Phobius"/>
    </source>
</evidence>
<gene>
    <name evidence="2" type="ORF">B296_00029094</name>
</gene>
<comment type="caution">
    <text evidence="2">The sequence shown here is derived from an EMBL/GenBank/DDBJ whole genome shotgun (WGS) entry which is preliminary data.</text>
</comment>
<keyword evidence="1" id="KW-1133">Transmembrane helix</keyword>
<dbReference type="AlphaFoldDB" id="A0A426Z0G1"/>
<keyword evidence="1" id="KW-0472">Membrane</keyword>
<name>A0A426Z0G1_ENSVE</name>
<feature type="transmembrane region" description="Helical" evidence="1">
    <location>
        <begin position="47"/>
        <end position="68"/>
    </location>
</feature>
<feature type="non-terminal residue" evidence="2">
    <location>
        <position position="1"/>
    </location>
</feature>
<sequence length="80" mass="8716">QVSAGGIRFRIHRIDPRRRRFRFLSSDSSRSAGAMPGAGSAAASRSWLLLVLLLLSAFAAPVAGLGSAKKVYMREKVRKM</sequence>
<protein>
    <submittedName>
        <fullName evidence="2">Uncharacterized protein</fullName>
    </submittedName>
</protein>
<reference evidence="2 3" key="1">
    <citation type="journal article" date="2014" name="Agronomy (Basel)">
        <title>A Draft Genome Sequence for Ensete ventricosum, the Drought-Tolerant Tree Against Hunger.</title>
        <authorList>
            <person name="Harrison J."/>
            <person name="Moore K.A."/>
            <person name="Paszkiewicz K."/>
            <person name="Jones T."/>
            <person name="Grant M."/>
            <person name="Ambacheew D."/>
            <person name="Muzemil S."/>
            <person name="Studholme D.J."/>
        </authorList>
    </citation>
    <scope>NUCLEOTIDE SEQUENCE [LARGE SCALE GENOMIC DNA]</scope>
</reference>
<evidence type="ECO:0000313" key="3">
    <source>
        <dbReference type="Proteomes" id="UP000287651"/>
    </source>
</evidence>
<dbReference type="EMBL" id="AMZH03009189">
    <property type="protein sequence ID" value="RRT57371.1"/>
    <property type="molecule type" value="Genomic_DNA"/>
</dbReference>